<feature type="domain" description="Tyr recombinase" evidence="2">
    <location>
        <begin position="1"/>
        <end position="56"/>
    </location>
</feature>
<dbReference type="InterPro" id="IPR013762">
    <property type="entry name" value="Integrase-like_cat_sf"/>
</dbReference>
<organism evidence="3 4">
    <name type="scientific">Streptococcus pneumoniae</name>
    <dbReference type="NCBI Taxonomy" id="1313"/>
    <lineage>
        <taxon>Bacteria</taxon>
        <taxon>Bacillati</taxon>
        <taxon>Bacillota</taxon>
        <taxon>Bacilli</taxon>
        <taxon>Lactobacillales</taxon>
        <taxon>Streptococcaceae</taxon>
        <taxon>Streptococcus</taxon>
    </lineage>
</organism>
<dbReference type="RefSeq" id="WP_155474461.1">
    <property type="nucleotide sequence ID" value="NZ_WNHU01000805.1"/>
</dbReference>
<feature type="non-terminal residue" evidence="3">
    <location>
        <position position="1"/>
    </location>
</feature>
<evidence type="ECO:0000256" key="1">
    <source>
        <dbReference type="ARBA" id="ARBA00023172"/>
    </source>
</evidence>
<dbReference type="Proteomes" id="UP000467349">
    <property type="component" value="Unassembled WGS sequence"/>
</dbReference>
<dbReference type="PROSITE" id="PS51898">
    <property type="entry name" value="TYR_RECOMBINASE"/>
    <property type="match status" value="1"/>
</dbReference>
<gene>
    <name evidence="3" type="ORF">GM545_14630</name>
</gene>
<evidence type="ECO:0000259" key="2">
    <source>
        <dbReference type="PROSITE" id="PS51898"/>
    </source>
</evidence>
<dbReference type="EMBL" id="WNHU01000805">
    <property type="protein sequence ID" value="MTV44761.1"/>
    <property type="molecule type" value="Genomic_DNA"/>
</dbReference>
<sequence>EKNLSSHIFRHSHISFLAESGLPIKSIMDRVGHSNAKMTLEIYSHTTEDMEDKLVNKLDTIF</sequence>
<dbReference type="GO" id="GO:0015074">
    <property type="term" value="P:DNA integration"/>
    <property type="evidence" value="ECO:0007669"/>
    <property type="project" value="InterPro"/>
</dbReference>
<comment type="caution">
    <text evidence="3">The sequence shown here is derived from an EMBL/GenBank/DDBJ whole genome shotgun (WGS) entry which is preliminary data.</text>
</comment>
<dbReference type="AlphaFoldDB" id="A0A7X3BZL7"/>
<dbReference type="Pfam" id="PF00589">
    <property type="entry name" value="Phage_integrase"/>
    <property type="match status" value="1"/>
</dbReference>
<protein>
    <submittedName>
        <fullName evidence="3">Tyrosine-type recombinase/integrase</fullName>
    </submittedName>
</protein>
<evidence type="ECO:0000313" key="4">
    <source>
        <dbReference type="Proteomes" id="UP000467349"/>
    </source>
</evidence>
<dbReference type="GO" id="GO:0006310">
    <property type="term" value="P:DNA recombination"/>
    <property type="evidence" value="ECO:0007669"/>
    <property type="project" value="UniProtKB-KW"/>
</dbReference>
<evidence type="ECO:0000313" key="3">
    <source>
        <dbReference type="EMBL" id="MTV44761.1"/>
    </source>
</evidence>
<dbReference type="InterPro" id="IPR011010">
    <property type="entry name" value="DNA_brk_join_enz"/>
</dbReference>
<dbReference type="GO" id="GO:0003677">
    <property type="term" value="F:DNA binding"/>
    <property type="evidence" value="ECO:0007669"/>
    <property type="project" value="InterPro"/>
</dbReference>
<accession>A0A7X3BZL7</accession>
<name>A0A7X3BZL7_STREE</name>
<dbReference type="SUPFAM" id="SSF56349">
    <property type="entry name" value="DNA breaking-rejoining enzymes"/>
    <property type="match status" value="1"/>
</dbReference>
<dbReference type="Gene3D" id="1.10.443.10">
    <property type="entry name" value="Intergrase catalytic core"/>
    <property type="match status" value="1"/>
</dbReference>
<proteinExistence type="predicted"/>
<keyword evidence="1" id="KW-0233">DNA recombination</keyword>
<dbReference type="InterPro" id="IPR002104">
    <property type="entry name" value="Integrase_catalytic"/>
</dbReference>
<reference evidence="3 4" key="1">
    <citation type="submission" date="2019-11" db="EMBL/GenBank/DDBJ databases">
        <title>Growth characteristics of pneumococcus vary with the chemical composition of the capsule and with environmental conditions.</title>
        <authorList>
            <person name="Tothpal A."/>
            <person name="Desobry K."/>
            <person name="Joshi S."/>
            <person name="Wyllie A.L."/>
            <person name="Weinberger D.M."/>
        </authorList>
    </citation>
    <scope>NUCLEOTIDE SEQUENCE [LARGE SCALE GENOMIC DNA]</scope>
    <source>
        <strain evidence="4">pnumococcus09N</strain>
    </source>
</reference>